<organism evidence="3 4">
    <name type="scientific">Maylandia zebra</name>
    <name type="common">zebra mbuna</name>
    <dbReference type="NCBI Taxonomy" id="106582"/>
    <lineage>
        <taxon>Eukaryota</taxon>
        <taxon>Metazoa</taxon>
        <taxon>Chordata</taxon>
        <taxon>Craniata</taxon>
        <taxon>Vertebrata</taxon>
        <taxon>Euteleostomi</taxon>
        <taxon>Actinopterygii</taxon>
        <taxon>Neopterygii</taxon>
        <taxon>Teleostei</taxon>
        <taxon>Neoteleostei</taxon>
        <taxon>Acanthomorphata</taxon>
        <taxon>Ovalentaria</taxon>
        <taxon>Cichlomorphae</taxon>
        <taxon>Cichliformes</taxon>
        <taxon>Cichlidae</taxon>
        <taxon>African cichlids</taxon>
        <taxon>Pseudocrenilabrinae</taxon>
        <taxon>Haplochromini</taxon>
        <taxon>Maylandia</taxon>
        <taxon>Maylandia zebra complex</taxon>
    </lineage>
</organism>
<dbReference type="Gene3D" id="2.20.100.10">
    <property type="entry name" value="Thrombospondin type-1 (TSP1) repeat"/>
    <property type="match status" value="2"/>
</dbReference>
<dbReference type="PANTHER" id="PTHR13723:SF281">
    <property type="entry name" value="PAPILIN"/>
    <property type="match status" value="1"/>
</dbReference>
<dbReference type="GeneTree" id="ENSGT00940000159642"/>
<evidence type="ECO:0000313" key="3">
    <source>
        <dbReference type="Ensembl" id="ENSMZEP00005002721.1"/>
    </source>
</evidence>
<dbReference type="GO" id="GO:0004222">
    <property type="term" value="F:metalloendopeptidase activity"/>
    <property type="evidence" value="ECO:0007669"/>
    <property type="project" value="TreeGrafter"/>
</dbReference>
<dbReference type="GO" id="GO:0031012">
    <property type="term" value="C:extracellular matrix"/>
    <property type="evidence" value="ECO:0007669"/>
    <property type="project" value="TreeGrafter"/>
</dbReference>
<evidence type="ECO:0008006" key="5">
    <source>
        <dbReference type="Google" id="ProtNLM"/>
    </source>
</evidence>
<keyword evidence="4" id="KW-1185">Reference proteome</keyword>
<keyword evidence="2" id="KW-0964">Secreted</keyword>
<evidence type="ECO:0000313" key="4">
    <source>
        <dbReference type="Proteomes" id="UP000265160"/>
    </source>
</evidence>
<name>A0A3P9AYG1_9CICH</name>
<dbReference type="Pfam" id="PF19030">
    <property type="entry name" value="TSP1_ADAMTS"/>
    <property type="match status" value="2"/>
</dbReference>
<dbReference type="InterPro" id="IPR050439">
    <property type="entry name" value="ADAMTS_ADAMTS-like"/>
</dbReference>
<dbReference type="Ensembl" id="ENSMZET00005002836.1">
    <property type="protein sequence ID" value="ENSMZEP00005002721.1"/>
    <property type="gene ID" value="ENSMZEG00005002105.1"/>
</dbReference>
<dbReference type="GO" id="GO:0006508">
    <property type="term" value="P:proteolysis"/>
    <property type="evidence" value="ECO:0007669"/>
    <property type="project" value="TreeGrafter"/>
</dbReference>
<reference evidence="3" key="2">
    <citation type="submission" date="2025-08" db="UniProtKB">
        <authorList>
            <consortium name="Ensembl"/>
        </authorList>
    </citation>
    <scope>IDENTIFICATION</scope>
</reference>
<evidence type="ECO:0000256" key="1">
    <source>
        <dbReference type="ARBA" id="ARBA00004613"/>
    </source>
</evidence>
<proteinExistence type="predicted"/>
<reference evidence="3" key="3">
    <citation type="submission" date="2025-09" db="UniProtKB">
        <authorList>
            <consortium name="Ensembl"/>
        </authorList>
    </citation>
    <scope>IDENTIFICATION</scope>
</reference>
<dbReference type="Proteomes" id="UP000265160">
    <property type="component" value="LG3"/>
</dbReference>
<evidence type="ECO:0000256" key="2">
    <source>
        <dbReference type="ARBA" id="ARBA00022525"/>
    </source>
</evidence>
<protein>
    <recommendedName>
        <fullName evidence="5">PLAC domain-containing protein</fullName>
    </recommendedName>
</protein>
<dbReference type="InterPro" id="IPR036383">
    <property type="entry name" value="TSP1_rpt_sf"/>
</dbReference>
<sequence length="205" mass="22191">MGPSIGRSSAKCCCLSPRQSWTCQMMNARGSNLDEDSHVTDLISACFCTQCSQSCGGGVQRRQVLCKQRLADGSILELPDTFCPTKSPTSQQPCGEQECPPEWVTTIDAWSPCSATCGGGAQTRIVRCMKGPEGRSEEVESPNCLGAGRKPSDARPCNLLPCYLRPRSAVARSCRTCSQSTSCCQSTTIFSRKKNKQKNIFSRAT</sequence>
<accession>A0A3P9AYG1</accession>
<dbReference type="PROSITE" id="PS50092">
    <property type="entry name" value="TSP1"/>
    <property type="match status" value="2"/>
</dbReference>
<dbReference type="PANTHER" id="PTHR13723">
    <property type="entry name" value="ADAMTS A DISINTEGRIN AND METALLOPROTEASE WITH THROMBOSPONDIN MOTIFS PROTEASE"/>
    <property type="match status" value="1"/>
</dbReference>
<dbReference type="GO" id="GO:0005576">
    <property type="term" value="C:extracellular region"/>
    <property type="evidence" value="ECO:0007669"/>
    <property type="project" value="UniProtKB-SubCell"/>
</dbReference>
<dbReference type="SMART" id="SM00209">
    <property type="entry name" value="TSP1"/>
    <property type="match status" value="2"/>
</dbReference>
<dbReference type="SUPFAM" id="SSF82895">
    <property type="entry name" value="TSP-1 type 1 repeat"/>
    <property type="match status" value="2"/>
</dbReference>
<dbReference type="GO" id="GO:0030198">
    <property type="term" value="P:extracellular matrix organization"/>
    <property type="evidence" value="ECO:0007669"/>
    <property type="project" value="TreeGrafter"/>
</dbReference>
<comment type="subcellular location">
    <subcellularLocation>
        <location evidence="1">Secreted</location>
    </subcellularLocation>
</comment>
<dbReference type="InterPro" id="IPR000884">
    <property type="entry name" value="TSP1_rpt"/>
</dbReference>
<dbReference type="AlphaFoldDB" id="A0A3P9AYG1"/>
<reference evidence="3 4" key="1">
    <citation type="journal article" date="2014" name="Nature">
        <title>The genomic substrate for adaptive radiation in African cichlid fish.</title>
        <authorList>
            <person name="Brawand D."/>
            <person name="Wagner C.E."/>
            <person name="Li Y.I."/>
            <person name="Malinsky M."/>
            <person name="Keller I."/>
            <person name="Fan S."/>
            <person name="Simakov O."/>
            <person name="Ng A.Y."/>
            <person name="Lim Z.W."/>
            <person name="Bezault E."/>
            <person name="Turner-Maier J."/>
            <person name="Johnson J."/>
            <person name="Alcazar R."/>
            <person name="Noh H.J."/>
            <person name="Russell P."/>
            <person name="Aken B."/>
            <person name="Alfoldi J."/>
            <person name="Amemiya C."/>
            <person name="Azzouzi N."/>
            <person name="Baroiller J.F."/>
            <person name="Barloy-Hubler F."/>
            <person name="Berlin A."/>
            <person name="Bloomquist R."/>
            <person name="Carleton K.L."/>
            <person name="Conte M.A."/>
            <person name="D'Cotta H."/>
            <person name="Eshel O."/>
            <person name="Gaffney L."/>
            <person name="Galibert F."/>
            <person name="Gante H.F."/>
            <person name="Gnerre S."/>
            <person name="Greuter L."/>
            <person name="Guyon R."/>
            <person name="Haddad N.S."/>
            <person name="Haerty W."/>
            <person name="Harris R.M."/>
            <person name="Hofmann H.A."/>
            <person name="Hourlier T."/>
            <person name="Hulata G."/>
            <person name="Jaffe D.B."/>
            <person name="Lara M."/>
            <person name="Lee A.P."/>
            <person name="MacCallum I."/>
            <person name="Mwaiko S."/>
            <person name="Nikaido M."/>
            <person name="Nishihara H."/>
            <person name="Ozouf-Costaz C."/>
            <person name="Penman D.J."/>
            <person name="Przybylski D."/>
            <person name="Rakotomanga M."/>
            <person name="Renn S.C.P."/>
            <person name="Ribeiro F.J."/>
            <person name="Ron M."/>
            <person name="Salzburger W."/>
            <person name="Sanchez-Pulido L."/>
            <person name="Santos M.E."/>
            <person name="Searle S."/>
            <person name="Sharpe T."/>
            <person name="Swofford R."/>
            <person name="Tan F.J."/>
            <person name="Williams L."/>
            <person name="Young S."/>
            <person name="Yin S."/>
            <person name="Okada N."/>
            <person name="Kocher T.D."/>
            <person name="Miska E.A."/>
            <person name="Lander E.S."/>
            <person name="Venkatesh B."/>
            <person name="Fernald R.D."/>
            <person name="Meyer A."/>
            <person name="Ponting C.P."/>
            <person name="Streelman J.T."/>
            <person name="Lindblad-Toh K."/>
            <person name="Seehausen O."/>
            <person name="Di Palma F."/>
        </authorList>
    </citation>
    <scope>NUCLEOTIDE SEQUENCE</scope>
</reference>